<dbReference type="PROSITE" id="PS51740">
    <property type="entry name" value="SPOVT_ABRB"/>
    <property type="match status" value="1"/>
</dbReference>
<comment type="caution">
    <text evidence="3">The sequence shown here is derived from an EMBL/GenBank/DDBJ whole genome shotgun (WGS) entry which is preliminary data.</text>
</comment>
<dbReference type="EMBL" id="MVGR01000005">
    <property type="protein sequence ID" value="OPF14950.1"/>
    <property type="molecule type" value="Genomic_DNA"/>
</dbReference>
<proteinExistence type="predicted"/>
<evidence type="ECO:0000313" key="4">
    <source>
        <dbReference type="Proteomes" id="UP000189835"/>
    </source>
</evidence>
<dbReference type="Gene3D" id="2.10.260.10">
    <property type="match status" value="1"/>
</dbReference>
<dbReference type="AlphaFoldDB" id="A0A1V4BLH6"/>
<evidence type="ECO:0000256" key="1">
    <source>
        <dbReference type="PROSITE-ProRule" id="PRU01076"/>
    </source>
</evidence>
<evidence type="ECO:0000313" key="3">
    <source>
        <dbReference type="EMBL" id="OPF14950.1"/>
    </source>
</evidence>
<dbReference type="GO" id="GO:0003677">
    <property type="term" value="F:DNA binding"/>
    <property type="evidence" value="ECO:0007669"/>
    <property type="project" value="UniProtKB-UniRule"/>
</dbReference>
<keyword evidence="1" id="KW-0238">DNA-binding</keyword>
<name>A0A1V4BLH6_MICAE</name>
<dbReference type="RefSeq" id="WP_002796232.1">
    <property type="nucleotide sequence ID" value="NZ_MVGR01000005.1"/>
</dbReference>
<dbReference type="InterPro" id="IPR007159">
    <property type="entry name" value="SpoVT-AbrB_dom"/>
</dbReference>
<dbReference type="SUPFAM" id="SSF89447">
    <property type="entry name" value="AbrB/MazE/MraZ-like"/>
    <property type="match status" value="1"/>
</dbReference>
<dbReference type="InterPro" id="IPR037914">
    <property type="entry name" value="SpoVT-AbrB_sf"/>
</dbReference>
<sequence>MTAIAIDDSGKLEIPLEIRQQLGITTAQSLNLEVRQGCIILQPLEQEAKVQRQGSALVLETPPLGHLDTLIDDLREERIQSQLPA</sequence>
<feature type="domain" description="SpoVT-AbrB" evidence="2">
    <location>
        <begin position="1"/>
        <end position="46"/>
    </location>
</feature>
<reference evidence="3 4" key="1">
    <citation type="submission" date="2017-02" db="EMBL/GenBank/DDBJ databases">
        <title>Genome sequence of Microcystis aeruginosa KW.</title>
        <authorList>
            <person name="Oh H.-M."/>
            <person name="Ahn C.-Y."/>
            <person name="Jeong H."/>
            <person name="Srivastava A."/>
            <person name="Lee H.-G."/>
            <person name="Kang S.-R."/>
        </authorList>
    </citation>
    <scope>NUCLEOTIDE SEQUENCE [LARGE SCALE GENOMIC DNA]</scope>
    <source>
        <strain evidence="3 4">KW</strain>
    </source>
</reference>
<organism evidence="3 4">
    <name type="scientific">Microcystis aeruginosa KW</name>
    <dbReference type="NCBI Taxonomy" id="1960155"/>
    <lineage>
        <taxon>Bacteria</taxon>
        <taxon>Bacillati</taxon>
        <taxon>Cyanobacteriota</taxon>
        <taxon>Cyanophyceae</taxon>
        <taxon>Oscillatoriophycideae</taxon>
        <taxon>Chroococcales</taxon>
        <taxon>Microcystaceae</taxon>
        <taxon>Microcystis</taxon>
    </lineage>
</organism>
<dbReference type="Proteomes" id="UP000189835">
    <property type="component" value="Unassembled WGS sequence"/>
</dbReference>
<evidence type="ECO:0000259" key="2">
    <source>
        <dbReference type="PROSITE" id="PS51740"/>
    </source>
</evidence>
<gene>
    <name evidence="3" type="ORF">B1L04_20405</name>
</gene>
<accession>A0A1V4BLH6</accession>
<protein>
    <submittedName>
        <fullName evidence="3">AbrB family transcriptional regulator</fullName>
    </submittedName>
</protein>